<accession>A0ACC2G8Q1</accession>
<gene>
    <name evidence="1" type="ORF">DPEC_G00200310</name>
</gene>
<name>A0ACC2G8Q1_DALPE</name>
<comment type="caution">
    <text evidence="1">The sequence shown here is derived from an EMBL/GenBank/DDBJ whole genome shotgun (WGS) entry which is preliminary data.</text>
</comment>
<sequence>MISCLGLAWLTEDTHLRSDIPPALYPKAWMRICRTGQEGSLVLHQELTCRGPEDQWEDFKKVFKIKGCPVHTIRGKAVLSAVSEDGMSTAGAPASFSLDSTVPWHQRAMHRSRSLVGAYLHSTSIPPRPLANVVRLPSLAVNGRHRQTTTTPLSITEPSLFALGQPVVCKGFSHIRQPPVQKRPLPHYKSRDTSAGRNQSNSRPGYFHFSYPIGPNPRIVKPPSKSLALTTDQSELRPLVMQYRRAPQGDALTVRGRPCLSLPSKPPTPVAPMPARTQLHIFLPTEGVGEEEEVDNESVDEGFLEELDNKFTSLKIHQKAKIHVHPN</sequence>
<reference evidence="1" key="1">
    <citation type="submission" date="2021-05" db="EMBL/GenBank/DDBJ databases">
        <authorList>
            <person name="Pan Q."/>
            <person name="Jouanno E."/>
            <person name="Zahm M."/>
            <person name="Klopp C."/>
            <person name="Cabau C."/>
            <person name="Louis A."/>
            <person name="Berthelot C."/>
            <person name="Parey E."/>
            <person name="Roest Crollius H."/>
            <person name="Montfort J."/>
            <person name="Robinson-Rechavi M."/>
            <person name="Bouchez O."/>
            <person name="Lampietro C."/>
            <person name="Lopez Roques C."/>
            <person name="Donnadieu C."/>
            <person name="Postlethwait J."/>
            <person name="Bobe J."/>
            <person name="Dillon D."/>
            <person name="Chandos A."/>
            <person name="von Hippel F."/>
            <person name="Guiguen Y."/>
        </authorList>
    </citation>
    <scope>NUCLEOTIDE SEQUENCE</scope>
    <source>
        <strain evidence="1">YG-Jan2019</strain>
    </source>
</reference>
<keyword evidence="2" id="KW-1185">Reference proteome</keyword>
<evidence type="ECO:0000313" key="1">
    <source>
        <dbReference type="EMBL" id="KAJ8000004.1"/>
    </source>
</evidence>
<dbReference type="Proteomes" id="UP001157502">
    <property type="component" value="Chromosome 16"/>
</dbReference>
<organism evidence="1 2">
    <name type="scientific">Dallia pectoralis</name>
    <name type="common">Alaska blackfish</name>
    <dbReference type="NCBI Taxonomy" id="75939"/>
    <lineage>
        <taxon>Eukaryota</taxon>
        <taxon>Metazoa</taxon>
        <taxon>Chordata</taxon>
        <taxon>Craniata</taxon>
        <taxon>Vertebrata</taxon>
        <taxon>Euteleostomi</taxon>
        <taxon>Actinopterygii</taxon>
        <taxon>Neopterygii</taxon>
        <taxon>Teleostei</taxon>
        <taxon>Protacanthopterygii</taxon>
        <taxon>Esociformes</taxon>
        <taxon>Umbridae</taxon>
        <taxon>Dallia</taxon>
    </lineage>
</organism>
<proteinExistence type="predicted"/>
<evidence type="ECO:0000313" key="2">
    <source>
        <dbReference type="Proteomes" id="UP001157502"/>
    </source>
</evidence>
<protein>
    <submittedName>
        <fullName evidence="1">Uncharacterized protein</fullName>
    </submittedName>
</protein>
<dbReference type="EMBL" id="CM055743">
    <property type="protein sequence ID" value="KAJ8000004.1"/>
    <property type="molecule type" value="Genomic_DNA"/>
</dbReference>